<evidence type="ECO:0000313" key="1">
    <source>
        <dbReference type="EMBL" id="KAK1428246.1"/>
    </source>
</evidence>
<reference evidence="1" key="1">
    <citation type="journal article" date="2023" name="bioRxiv">
        <title>Improved chromosome-level genome assembly for marigold (Tagetes erecta).</title>
        <authorList>
            <person name="Jiang F."/>
            <person name="Yuan L."/>
            <person name="Wang S."/>
            <person name="Wang H."/>
            <person name="Xu D."/>
            <person name="Wang A."/>
            <person name="Fan W."/>
        </authorList>
    </citation>
    <scope>NUCLEOTIDE SEQUENCE</scope>
    <source>
        <strain evidence="1">WSJ</strain>
        <tissue evidence="1">Leaf</tissue>
    </source>
</reference>
<gene>
    <name evidence="1" type="ORF">QVD17_17076</name>
</gene>
<organism evidence="1 2">
    <name type="scientific">Tagetes erecta</name>
    <name type="common">African marigold</name>
    <dbReference type="NCBI Taxonomy" id="13708"/>
    <lineage>
        <taxon>Eukaryota</taxon>
        <taxon>Viridiplantae</taxon>
        <taxon>Streptophyta</taxon>
        <taxon>Embryophyta</taxon>
        <taxon>Tracheophyta</taxon>
        <taxon>Spermatophyta</taxon>
        <taxon>Magnoliopsida</taxon>
        <taxon>eudicotyledons</taxon>
        <taxon>Gunneridae</taxon>
        <taxon>Pentapetalae</taxon>
        <taxon>asterids</taxon>
        <taxon>campanulids</taxon>
        <taxon>Asterales</taxon>
        <taxon>Asteraceae</taxon>
        <taxon>Asteroideae</taxon>
        <taxon>Heliantheae alliance</taxon>
        <taxon>Tageteae</taxon>
        <taxon>Tagetes</taxon>
    </lineage>
</organism>
<evidence type="ECO:0000313" key="2">
    <source>
        <dbReference type="Proteomes" id="UP001229421"/>
    </source>
</evidence>
<dbReference type="EMBL" id="JAUHHV010000004">
    <property type="protein sequence ID" value="KAK1428246.1"/>
    <property type="molecule type" value="Genomic_DNA"/>
</dbReference>
<dbReference type="Proteomes" id="UP001229421">
    <property type="component" value="Unassembled WGS sequence"/>
</dbReference>
<name>A0AAD8KW14_TARER</name>
<protein>
    <submittedName>
        <fullName evidence="1">Uncharacterized protein</fullName>
    </submittedName>
</protein>
<accession>A0AAD8KW14</accession>
<proteinExistence type="predicted"/>
<dbReference type="AlphaFoldDB" id="A0AAD8KW14"/>
<comment type="caution">
    <text evidence="1">The sequence shown here is derived from an EMBL/GenBank/DDBJ whole genome shotgun (WGS) entry which is preliminary data.</text>
</comment>
<sequence>MAKNQTTQNPSRRMSSYEKIRKATFGSFRRVDPSMSSEPRVSYTQPIALQRPMLDEVPIEYVPPLNPKTVKNVRFSSKNVVKNDDFIGGKELVEQKTFGESRFDSFIGRMKMKMNAPSNVGVVKTVNRHDTFDDKVSIFIGKTKLKFQATFSMGANEK</sequence>
<keyword evidence="2" id="KW-1185">Reference proteome</keyword>